<dbReference type="InterPro" id="IPR013087">
    <property type="entry name" value="Znf_C2H2_type"/>
</dbReference>
<keyword evidence="1" id="KW-0479">Metal-binding</keyword>
<dbReference type="PANTHER" id="PTHR24379">
    <property type="entry name" value="KRAB AND ZINC FINGER DOMAIN-CONTAINING"/>
    <property type="match status" value="1"/>
</dbReference>
<feature type="compositionally biased region" description="Polar residues" evidence="6">
    <location>
        <begin position="138"/>
        <end position="153"/>
    </location>
</feature>
<dbReference type="EMBL" id="AXCN02001028">
    <property type="status" value="NOT_ANNOTATED_CDS"/>
    <property type="molecule type" value="Genomic_DNA"/>
</dbReference>
<reference evidence="8" key="2">
    <citation type="submission" date="2020-05" db="UniProtKB">
        <authorList>
            <consortium name="EnsemblMetazoa"/>
        </authorList>
    </citation>
    <scope>IDENTIFICATION</scope>
    <source>
        <strain evidence="8">FAR1</strain>
    </source>
</reference>
<evidence type="ECO:0000256" key="2">
    <source>
        <dbReference type="ARBA" id="ARBA00022737"/>
    </source>
</evidence>
<sequence length="1023" mass="116315">MIIEERDREMLSQKVIPNDLSAIYSAPQSVSVVYGMAVSHSSYRSDISMGHTSNTMFDSQERIALKYPRKKITSPGDSNAHTIPHASNNPLYKRRHEIFPQTICATTYAEHRQLKAMAEKNKEAEAIGAVCNPRHLNPDSSLPSINNTNTMTHNNEKQRQEPPYADISSSENENRESSDSTAIVGYHEQQLSRSSADVSENITEPNVCASGSVENGKNVESCEKSKKPTKQKPRGNSRELHDLLSYTIEIMPKIDSQKRKTARTSSDSSTDELLKIYGINKDVRIILERIDPSKQYVAQRTRSKSIDCSKYLNNTAPEALNTSSQNKTKPRNHSKSNDKLSAHTKSRNTVRKTAPKPASKKRTEKSNTQKGECERPTTCNREDSNPTGKENKSKKSSSASKKRMRQSSESRSSSSPKRTRINSSSNNQDSDSACVVPTTLPAAIKHSDSSLVNAGKNMEPKPNNDLTVHCDSVYMQQCCLCEFEGGNIVDHYVYQHSKGPVYVSRLLPEQADIIRLDPLAVTGRKIASRFFGSKPSIMFCCYFCNLRINTHTEEWLVHISSHTGEYRYKCISCPTIARTEHSDVPHHVDCYGPSIELWEDFNLKDNHLYGYMCNKCNFVQIKYENIMRHIRNDHVEADAGSVTHMQFSLFNYSTADECSGNGEIKLEPIFNDSTHKVTLETVERDLEGECSLFQDECDGGQNEPVVNCNIVPKQEAPDYDEYDETDQNRPDLYLTNENSAEQIVSSNWVVLKPWVTSSCDYAKVREHKFTIDFIQSLYKCIVLDCGYHTKNPESIQHHLKSHQHQALTTRAVRGASPWLECSYCNHVAASVPNLLKHIDEIHRFCAFLCNLCCYRSRDPTSLLEHQKLYHTKEPEANKAYYIVQRYKPYSHIDRDSIVNEMNNTVKILKCSICPLGIFHKLAEYEAHMKSHGLGYVECFICDQLIPSQRLLDHLKLHNIYMHQCVYCNFGNDEVSVIRKHVIDEHSCKMLCYHVRKSPVQISPFVRVIEKISPQRVIRCSDSC</sequence>
<evidence type="ECO:0000313" key="8">
    <source>
        <dbReference type="EnsemblMetazoa" id="AFAF005720-PA"/>
    </source>
</evidence>
<accession>A0A182Q9H8</accession>
<keyword evidence="2" id="KW-0677">Repeat</keyword>
<dbReference type="VEuPathDB" id="VectorBase:AFAF005720"/>
<evidence type="ECO:0000256" key="5">
    <source>
        <dbReference type="PROSITE-ProRule" id="PRU00042"/>
    </source>
</evidence>
<reference evidence="9" key="1">
    <citation type="submission" date="2014-01" db="EMBL/GenBank/DDBJ databases">
        <title>The Genome Sequence of Anopheles farauti FAR1 (V2).</title>
        <authorList>
            <consortium name="The Broad Institute Genomics Platform"/>
            <person name="Neafsey D.E."/>
            <person name="Besansky N."/>
            <person name="Howell P."/>
            <person name="Walton C."/>
            <person name="Young S.K."/>
            <person name="Zeng Q."/>
            <person name="Gargeya S."/>
            <person name="Fitzgerald M."/>
            <person name="Haas B."/>
            <person name="Abouelleil A."/>
            <person name="Allen A.W."/>
            <person name="Alvarado L."/>
            <person name="Arachchi H.M."/>
            <person name="Berlin A.M."/>
            <person name="Chapman S.B."/>
            <person name="Gainer-Dewar J."/>
            <person name="Goldberg J."/>
            <person name="Griggs A."/>
            <person name="Gujja S."/>
            <person name="Hansen M."/>
            <person name="Howarth C."/>
            <person name="Imamovic A."/>
            <person name="Ireland A."/>
            <person name="Larimer J."/>
            <person name="McCowan C."/>
            <person name="Murphy C."/>
            <person name="Pearson M."/>
            <person name="Poon T.W."/>
            <person name="Priest M."/>
            <person name="Roberts A."/>
            <person name="Saif S."/>
            <person name="Shea T."/>
            <person name="Sisk P."/>
            <person name="Sykes S."/>
            <person name="Wortman J."/>
            <person name="Nusbaum C."/>
            <person name="Birren B."/>
        </authorList>
    </citation>
    <scope>NUCLEOTIDE SEQUENCE [LARGE SCALE GENOMIC DNA]</scope>
    <source>
        <strain evidence="9">FAR1</strain>
    </source>
</reference>
<dbReference type="EnsemblMetazoa" id="AFAF005720-RA">
    <property type="protein sequence ID" value="AFAF005720-PA"/>
    <property type="gene ID" value="AFAF005720"/>
</dbReference>
<feature type="region of interest" description="Disordered" evidence="6">
    <location>
        <begin position="206"/>
        <end position="242"/>
    </location>
</feature>
<dbReference type="STRING" id="69004.A0A182Q9H8"/>
<feature type="compositionally biased region" description="Basic residues" evidence="6">
    <location>
        <begin position="342"/>
        <end position="363"/>
    </location>
</feature>
<evidence type="ECO:0000256" key="4">
    <source>
        <dbReference type="ARBA" id="ARBA00022833"/>
    </source>
</evidence>
<dbReference type="PROSITE" id="PS50157">
    <property type="entry name" value="ZINC_FINGER_C2H2_2"/>
    <property type="match status" value="1"/>
</dbReference>
<evidence type="ECO:0000256" key="3">
    <source>
        <dbReference type="ARBA" id="ARBA00022771"/>
    </source>
</evidence>
<feature type="compositionally biased region" description="Low complexity" evidence="6">
    <location>
        <begin position="407"/>
        <end position="432"/>
    </location>
</feature>
<name>A0A182Q9H8_9DIPT</name>
<keyword evidence="4" id="KW-0862">Zinc</keyword>
<dbReference type="GO" id="GO:0008270">
    <property type="term" value="F:zinc ion binding"/>
    <property type="evidence" value="ECO:0007669"/>
    <property type="project" value="UniProtKB-KW"/>
</dbReference>
<evidence type="ECO:0000313" key="9">
    <source>
        <dbReference type="Proteomes" id="UP000075886"/>
    </source>
</evidence>
<dbReference type="SMART" id="SM00355">
    <property type="entry name" value="ZnF_C2H2"/>
    <property type="match status" value="8"/>
</dbReference>
<feature type="compositionally biased region" description="Basic residues" evidence="6">
    <location>
        <begin position="394"/>
        <end position="405"/>
    </location>
</feature>
<dbReference type="Gene3D" id="3.30.160.60">
    <property type="entry name" value="Classic Zinc Finger"/>
    <property type="match status" value="1"/>
</dbReference>
<feature type="compositionally biased region" description="Basic and acidic residues" evidence="6">
    <location>
        <begin position="364"/>
        <end position="393"/>
    </location>
</feature>
<feature type="region of interest" description="Disordered" evidence="6">
    <location>
        <begin position="317"/>
        <end position="434"/>
    </location>
</feature>
<keyword evidence="9" id="KW-1185">Reference proteome</keyword>
<evidence type="ECO:0000259" key="7">
    <source>
        <dbReference type="PROSITE" id="PS50157"/>
    </source>
</evidence>
<dbReference type="PANTHER" id="PTHR24379:SF121">
    <property type="entry name" value="C2H2-TYPE DOMAIN-CONTAINING PROTEIN"/>
    <property type="match status" value="1"/>
</dbReference>
<evidence type="ECO:0000256" key="6">
    <source>
        <dbReference type="SAM" id="MobiDB-lite"/>
    </source>
</evidence>
<evidence type="ECO:0000256" key="1">
    <source>
        <dbReference type="ARBA" id="ARBA00022723"/>
    </source>
</evidence>
<keyword evidence="3 5" id="KW-0863">Zinc-finger</keyword>
<dbReference type="AlphaFoldDB" id="A0A182Q9H8"/>
<protein>
    <recommendedName>
        <fullName evidence="7">C2H2-type domain-containing protein</fullName>
    </recommendedName>
</protein>
<feature type="compositionally biased region" description="Polar residues" evidence="6">
    <location>
        <begin position="317"/>
        <end position="327"/>
    </location>
</feature>
<feature type="region of interest" description="Disordered" evidence="6">
    <location>
        <begin position="131"/>
        <end position="180"/>
    </location>
</feature>
<dbReference type="Proteomes" id="UP000075886">
    <property type="component" value="Unassembled WGS sequence"/>
</dbReference>
<proteinExistence type="predicted"/>
<feature type="domain" description="C2H2-type" evidence="7">
    <location>
        <begin position="847"/>
        <end position="875"/>
    </location>
</feature>
<organism evidence="8 9">
    <name type="scientific">Anopheles farauti</name>
    <dbReference type="NCBI Taxonomy" id="69004"/>
    <lineage>
        <taxon>Eukaryota</taxon>
        <taxon>Metazoa</taxon>
        <taxon>Ecdysozoa</taxon>
        <taxon>Arthropoda</taxon>
        <taxon>Hexapoda</taxon>
        <taxon>Insecta</taxon>
        <taxon>Pterygota</taxon>
        <taxon>Neoptera</taxon>
        <taxon>Endopterygota</taxon>
        <taxon>Diptera</taxon>
        <taxon>Nematocera</taxon>
        <taxon>Culicoidea</taxon>
        <taxon>Culicidae</taxon>
        <taxon>Anophelinae</taxon>
        <taxon>Anopheles</taxon>
    </lineage>
</organism>